<protein>
    <submittedName>
        <fullName evidence="2">FEM1B protein</fullName>
    </submittedName>
</protein>
<proteinExistence type="predicted"/>
<keyword evidence="1" id="KW-0812">Transmembrane</keyword>
<keyword evidence="3" id="KW-1185">Reference proteome</keyword>
<evidence type="ECO:0000256" key="1">
    <source>
        <dbReference type="SAM" id="Phobius"/>
    </source>
</evidence>
<evidence type="ECO:0000313" key="2">
    <source>
        <dbReference type="EMBL" id="CAE7204289.1"/>
    </source>
</evidence>
<gene>
    <name evidence="2" type="primary">FEM1B</name>
    <name evidence="2" type="ORF">SNAT2548_LOCUS6342</name>
</gene>
<dbReference type="EMBL" id="CAJNDS010000421">
    <property type="protein sequence ID" value="CAE7204289.1"/>
    <property type="molecule type" value="Genomic_DNA"/>
</dbReference>
<reference evidence="2" key="1">
    <citation type="submission" date="2021-02" db="EMBL/GenBank/DDBJ databases">
        <authorList>
            <person name="Dougan E. K."/>
            <person name="Rhodes N."/>
            <person name="Thang M."/>
            <person name="Chan C."/>
        </authorList>
    </citation>
    <scope>NUCLEOTIDE SEQUENCE</scope>
</reference>
<organism evidence="2 3">
    <name type="scientific">Symbiodinium natans</name>
    <dbReference type="NCBI Taxonomy" id="878477"/>
    <lineage>
        <taxon>Eukaryota</taxon>
        <taxon>Sar</taxon>
        <taxon>Alveolata</taxon>
        <taxon>Dinophyceae</taxon>
        <taxon>Suessiales</taxon>
        <taxon>Symbiodiniaceae</taxon>
        <taxon>Symbiodinium</taxon>
    </lineage>
</organism>
<feature type="transmembrane region" description="Helical" evidence="1">
    <location>
        <begin position="147"/>
        <end position="166"/>
    </location>
</feature>
<dbReference type="Proteomes" id="UP000604046">
    <property type="component" value="Unassembled WGS sequence"/>
</dbReference>
<keyword evidence="1" id="KW-1133">Transmembrane helix</keyword>
<evidence type="ECO:0000313" key="3">
    <source>
        <dbReference type="Proteomes" id="UP000604046"/>
    </source>
</evidence>
<feature type="transmembrane region" description="Helical" evidence="1">
    <location>
        <begin position="354"/>
        <end position="376"/>
    </location>
</feature>
<keyword evidence="1" id="KW-0472">Membrane</keyword>
<dbReference type="AlphaFoldDB" id="A0A812JE68"/>
<dbReference type="OrthoDB" id="10557558at2759"/>
<feature type="transmembrane region" description="Helical" evidence="1">
    <location>
        <begin position="284"/>
        <end position="307"/>
    </location>
</feature>
<accession>A0A812JE68</accession>
<comment type="caution">
    <text evidence="2">The sequence shown here is derived from an EMBL/GenBank/DDBJ whole genome shotgun (WGS) entry which is preliminary data.</text>
</comment>
<name>A0A812JE68_9DINO</name>
<sequence length="491" mass="56672">MDRSGSNEDIYPLAVICHPDADSTNLQVFKTRDLSRLHNLCSKVWHFDDFAVMSRQSFLRLDNVKTNVCVCANRGVHPSVIDSPSVGQGRLRVHLFEKQRHFYRRYFADTLQVLWVLASGVNDRVFDEKGAHAIINLAWREAYRAHFLTFALDLLVACLFWSLAFLLNDKRLEDHQWLRWPCLAIAALAWLRNAFSEILQCLGFHVYGKLRDYFLSLETLADAFRILLTGFSLTALATDWKACGERQELRLTFALTGFVRWLRVLNTLKGFESTGKPMLPILQAVPATVPFFFVVFCWFAGFLHMYYSFGLMSWWQSMMIMYRLGFLADFSRNEMRNATLLSDGDDDWETPVDVVLVVMGLSMSIIMMNILIGVLAESYNRGAKCDSISGHIKRYLKQVLLVRVEGFRLRRLRLLELVTLAIKVWFANPRDPSTWGEIQSQYDADVMNVHEKVTELRREIREMHEKMLEKHQARCLAVPNTVVCAAARTVC</sequence>